<accession>A0AAW0D578</accession>
<feature type="domain" description="Carboxylesterase type B" evidence="2">
    <location>
        <begin position="282"/>
        <end position="531"/>
    </location>
</feature>
<proteinExistence type="predicted"/>
<name>A0AAW0D578_9AGAR</name>
<dbReference type="EMBL" id="JAYKXP010000023">
    <property type="protein sequence ID" value="KAK7045834.1"/>
    <property type="molecule type" value="Genomic_DNA"/>
</dbReference>
<dbReference type="InterPro" id="IPR002018">
    <property type="entry name" value="CarbesteraseB"/>
</dbReference>
<dbReference type="AlphaFoldDB" id="A0AAW0D578"/>
<dbReference type="PANTHER" id="PTHR11559">
    <property type="entry name" value="CARBOXYLESTERASE"/>
    <property type="match status" value="1"/>
</dbReference>
<dbReference type="SUPFAM" id="SSF53474">
    <property type="entry name" value="alpha/beta-Hydrolases"/>
    <property type="match status" value="1"/>
</dbReference>
<dbReference type="Gene3D" id="3.40.50.1820">
    <property type="entry name" value="alpha/beta hydrolase"/>
    <property type="match status" value="1"/>
</dbReference>
<feature type="compositionally biased region" description="Polar residues" evidence="1">
    <location>
        <begin position="11"/>
        <end position="30"/>
    </location>
</feature>
<gene>
    <name evidence="3" type="ORF">VNI00_007248</name>
</gene>
<protein>
    <recommendedName>
        <fullName evidence="2">Carboxylesterase type B domain-containing protein</fullName>
    </recommendedName>
</protein>
<sequence length="556" mass="60738">MNQHQDKAPQMVQSSSTNSKPTDASLSHSSNSKDRPKHNTLRPGTLLQKKSILFSIFVVIWGSWLVRLNNPFYDSEVRIVVGSSTIIGRVHRYQGTDVQLFGGIPYAEVPIRGLRFRPPVAKASVDTHGHVLDATKPGKACIQAELPGSMVSEDCLTITIYRPSGTSTFLDRGQKLPMMVWIHGGGYVVGHGGRYNGVPLVARSVERDTPVMVVTINYRLGPLGFPQSEAAIKDATVNLGLKDMLAALQWIKAHGFEFGGDPEKVKIIVSDKVMVMLTAFLQITVFGESAGARAIELLFFNGHLKGLVRGMILQSSGTVPTVPPTDTHRTNVWDSFVNATKVCTSSLPGHKQFDCLRQLDTERIIQAYIDEGLTFPTFGNWFPNLDNEIVRVFPSTVHLENLGLGNVAVMIGANVDEATFITPQIVSTPEQVRNTLMAIMSPSPRGEDALEAAVNHLLRLYPSDPCLGSPFGTGNSTFGLSREYKRLAAIVTDLLIHAERRMMLQKLHEAGLGAKAYSYLFADPNAASVFPPEFATQPYTPGSLGGATSVRFLLRI</sequence>
<organism evidence="3 4">
    <name type="scientific">Paramarasmius palmivorus</name>
    <dbReference type="NCBI Taxonomy" id="297713"/>
    <lineage>
        <taxon>Eukaryota</taxon>
        <taxon>Fungi</taxon>
        <taxon>Dikarya</taxon>
        <taxon>Basidiomycota</taxon>
        <taxon>Agaricomycotina</taxon>
        <taxon>Agaricomycetes</taxon>
        <taxon>Agaricomycetidae</taxon>
        <taxon>Agaricales</taxon>
        <taxon>Marasmiineae</taxon>
        <taxon>Marasmiaceae</taxon>
        <taxon>Paramarasmius</taxon>
    </lineage>
</organism>
<reference evidence="3 4" key="1">
    <citation type="submission" date="2024-01" db="EMBL/GenBank/DDBJ databases">
        <title>A draft genome for a cacao thread blight-causing isolate of Paramarasmius palmivorus.</title>
        <authorList>
            <person name="Baruah I.K."/>
            <person name="Bukari Y."/>
            <person name="Amoako-Attah I."/>
            <person name="Meinhardt L.W."/>
            <person name="Bailey B.A."/>
            <person name="Cohen S.P."/>
        </authorList>
    </citation>
    <scope>NUCLEOTIDE SEQUENCE [LARGE SCALE GENOMIC DNA]</scope>
    <source>
        <strain evidence="3 4">GH-12</strain>
    </source>
</reference>
<feature type="domain" description="Carboxylesterase type B" evidence="2">
    <location>
        <begin position="84"/>
        <end position="268"/>
    </location>
</feature>
<dbReference type="InterPro" id="IPR050309">
    <property type="entry name" value="Type-B_Carboxylest/Lipase"/>
</dbReference>
<evidence type="ECO:0000259" key="2">
    <source>
        <dbReference type="Pfam" id="PF00135"/>
    </source>
</evidence>
<keyword evidence="4" id="KW-1185">Reference proteome</keyword>
<feature type="region of interest" description="Disordered" evidence="1">
    <location>
        <begin position="1"/>
        <end position="42"/>
    </location>
</feature>
<dbReference type="InterPro" id="IPR029058">
    <property type="entry name" value="AB_hydrolase_fold"/>
</dbReference>
<evidence type="ECO:0000256" key="1">
    <source>
        <dbReference type="SAM" id="MobiDB-lite"/>
    </source>
</evidence>
<evidence type="ECO:0000313" key="4">
    <source>
        <dbReference type="Proteomes" id="UP001383192"/>
    </source>
</evidence>
<comment type="caution">
    <text evidence="3">The sequence shown here is derived from an EMBL/GenBank/DDBJ whole genome shotgun (WGS) entry which is preliminary data.</text>
</comment>
<evidence type="ECO:0000313" key="3">
    <source>
        <dbReference type="EMBL" id="KAK7045834.1"/>
    </source>
</evidence>
<dbReference type="Proteomes" id="UP001383192">
    <property type="component" value="Unassembled WGS sequence"/>
</dbReference>
<dbReference type="Pfam" id="PF00135">
    <property type="entry name" value="COesterase"/>
    <property type="match status" value="2"/>
</dbReference>